<name>B9JIV1_RHIR8</name>
<proteinExistence type="inferred from homology"/>
<keyword evidence="5 8" id="KW-0812">Transmembrane</keyword>
<accession>B9JIV1</accession>
<keyword evidence="4" id="KW-1003">Cell membrane</keyword>
<feature type="transmembrane region" description="Helical" evidence="8">
    <location>
        <begin position="270"/>
        <end position="292"/>
    </location>
</feature>
<dbReference type="GO" id="GO:0005886">
    <property type="term" value="C:plasma membrane"/>
    <property type="evidence" value="ECO:0007669"/>
    <property type="project" value="UniProtKB-SubCell"/>
</dbReference>
<organism evidence="10 11">
    <name type="scientific">Rhizobium rhizogenes (strain K84 / ATCC BAA-868)</name>
    <name type="common">Agrobacterium radiobacter</name>
    <dbReference type="NCBI Taxonomy" id="311403"/>
    <lineage>
        <taxon>Bacteria</taxon>
        <taxon>Pseudomonadati</taxon>
        <taxon>Pseudomonadota</taxon>
        <taxon>Alphaproteobacteria</taxon>
        <taxon>Hyphomicrobiales</taxon>
        <taxon>Rhizobiaceae</taxon>
        <taxon>Rhizobium/Agrobacterium group</taxon>
        <taxon>Rhizobium</taxon>
    </lineage>
</organism>
<feature type="transmembrane region" description="Helical" evidence="8">
    <location>
        <begin position="114"/>
        <end position="135"/>
    </location>
</feature>
<protein>
    <submittedName>
        <fullName evidence="10">Sugar ABC transporter</fullName>
    </submittedName>
</protein>
<keyword evidence="6 8" id="KW-1133">Transmembrane helix</keyword>
<evidence type="ECO:0000256" key="5">
    <source>
        <dbReference type="ARBA" id="ARBA00022692"/>
    </source>
</evidence>
<dbReference type="HOGENOM" id="CLU_016047_0_3_5"/>
<comment type="subcellular location">
    <subcellularLocation>
        <location evidence="1 8">Cell membrane</location>
        <topology evidence="1 8">Multi-pass membrane protein</topology>
    </subcellularLocation>
</comment>
<dbReference type="RefSeq" id="WP_007694158.1">
    <property type="nucleotide sequence ID" value="NC_011983.1"/>
</dbReference>
<dbReference type="eggNOG" id="COG1175">
    <property type="taxonomic scope" value="Bacteria"/>
</dbReference>
<dbReference type="PROSITE" id="PS50928">
    <property type="entry name" value="ABC_TM1"/>
    <property type="match status" value="1"/>
</dbReference>
<evidence type="ECO:0000256" key="4">
    <source>
        <dbReference type="ARBA" id="ARBA00022475"/>
    </source>
</evidence>
<dbReference type="STRING" id="311403.Arad_8611"/>
<feature type="transmembrane region" description="Helical" evidence="8">
    <location>
        <begin position="164"/>
        <end position="189"/>
    </location>
</feature>
<dbReference type="InterPro" id="IPR035906">
    <property type="entry name" value="MetI-like_sf"/>
</dbReference>
<dbReference type="PANTHER" id="PTHR43227:SF7">
    <property type="entry name" value="ARABINOOLIGOSACCHARIDES TRANSPORT SYSTEM PERMEASE PROTEIN ARAP"/>
    <property type="match status" value="1"/>
</dbReference>
<dbReference type="KEGG" id="ara:Arad_8611"/>
<dbReference type="Proteomes" id="UP000001600">
    <property type="component" value="Chromosome 2"/>
</dbReference>
<feature type="domain" description="ABC transmembrane type-1" evidence="9">
    <location>
        <begin position="77"/>
        <end position="291"/>
    </location>
</feature>
<evidence type="ECO:0000256" key="1">
    <source>
        <dbReference type="ARBA" id="ARBA00004651"/>
    </source>
</evidence>
<gene>
    <name evidence="10" type="ordered locus">Arad_8611</name>
</gene>
<dbReference type="InterPro" id="IPR000515">
    <property type="entry name" value="MetI-like"/>
</dbReference>
<dbReference type="Pfam" id="PF00528">
    <property type="entry name" value="BPD_transp_1"/>
    <property type="match status" value="1"/>
</dbReference>
<dbReference type="Gene3D" id="1.10.3720.10">
    <property type="entry name" value="MetI-like"/>
    <property type="match status" value="1"/>
</dbReference>
<evidence type="ECO:0000259" key="9">
    <source>
        <dbReference type="PROSITE" id="PS50928"/>
    </source>
</evidence>
<dbReference type="CDD" id="cd06261">
    <property type="entry name" value="TM_PBP2"/>
    <property type="match status" value="1"/>
</dbReference>
<feature type="transmembrane region" description="Helical" evidence="8">
    <location>
        <begin position="76"/>
        <end position="102"/>
    </location>
</feature>
<dbReference type="EMBL" id="CP000629">
    <property type="protein sequence ID" value="ACM29843.1"/>
    <property type="molecule type" value="Genomic_DNA"/>
</dbReference>
<evidence type="ECO:0000256" key="6">
    <source>
        <dbReference type="ARBA" id="ARBA00022989"/>
    </source>
</evidence>
<feature type="transmembrane region" description="Helical" evidence="8">
    <location>
        <begin position="16"/>
        <end position="38"/>
    </location>
</feature>
<evidence type="ECO:0000256" key="7">
    <source>
        <dbReference type="ARBA" id="ARBA00023136"/>
    </source>
</evidence>
<reference evidence="10 11" key="1">
    <citation type="journal article" date="2009" name="J. Bacteriol.">
        <title>Genome sequences of three Agrobacterium biovars help elucidate the evolution of multichromosome genomes in bacteria.</title>
        <authorList>
            <person name="Slater S.C."/>
            <person name="Goldman B.S."/>
            <person name="Goodner B."/>
            <person name="Setubal J.C."/>
            <person name="Farrand S.K."/>
            <person name="Nester E.W."/>
            <person name="Burr T.J."/>
            <person name="Banta L."/>
            <person name="Dickerman A.W."/>
            <person name="Paulsen I."/>
            <person name="Otten L."/>
            <person name="Suen G."/>
            <person name="Welch R."/>
            <person name="Almeida N.F."/>
            <person name="Arnold F."/>
            <person name="Burton O.T."/>
            <person name="Du Z."/>
            <person name="Ewing A."/>
            <person name="Godsy E."/>
            <person name="Heisel S."/>
            <person name="Houmiel K.L."/>
            <person name="Jhaveri J."/>
            <person name="Lu J."/>
            <person name="Miller N.M."/>
            <person name="Norton S."/>
            <person name="Chen Q."/>
            <person name="Phoolcharoen W."/>
            <person name="Ohlin V."/>
            <person name="Ondrusek D."/>
            <person name="Pride N."/>
            <person name="Stricklin S.L."/>
            <person name="Sun J."/>
            <person name="Wheeler C."/>
            <person name="Wilson L."/>
            <person name="Zhu H."/>
            <person name="Wood D.W."/>
        </authorList>
    </citation>
    <scope>NUCLEOTIDE SEQUENCE [LARGE SCALE GENOMIC DNA]</scope>
    <source>
        <strain evidence="11">K84 / ATCC BAA-868</strain>
    </source>
</reference>
<keyword evidence="3 8" id="KW-0813">Transport</keyword>
<evidence type="ECO:0000256" key="2">
    <source>
        <dbReference type="ARBA" id="ARBA00009306"/>
    </source>
</evidence>
<evidence type="ECO:0000313" key="11">
    <source>
        <dbReference type="Proteomes" id="UP000001600"/>
    </source>
</evidence>
<dbReference type="GO" id="GO:0055085">
    <property type="term" value="P:transmembrane transport"/>
    <property type="evidence" value="ECO:0007669"/>
    <property type="project" value="InterPro"/>
</dbReference>
<keyword evidence="7 8" id="KW-0472">Membrane</keyword>
<feature type="transmembrane region" description="Helical" evidence="8">
    <location>
        <begin position="210"/>
        <end position="235"/>
    </location>
</feature>
<dbReference type="SUPFAM" id="SSF161098">
    <property type="entry name" value="MetI-like"/>
    <property type="match status" value="1"/>
</dbReference>
<sequence>MQKTTPKDGSLDGSRWAPYIFVAPIVVYLLVFQVFPLIQEFLLSFTSTSLLAPDDQTFVGLDNYNFLFETGDFVGVLWVTAIYTVACVFLSLALGLGTALLLNSPFLGRGVARALVTVPWAAPPVAVALIFTWILNSQYGIFNHTLRTLGLPFANENWLDNPSLALPAILMTTIWQIFPFSSVVILSALQGVSPEIREAAMIDGADRFNIFKTAVWPTIQPTVMLLALFITIWSLRRFDLIWLMTQGGPLGATNTLVIELYRNGFVYRDLGTAAAIGMIGLLVALVVTVVYFKVTQRAEKLQGKR</sequence>
<evidence type="ECO:0000256" key="8">
    <source>
        <dbReference type="RuleBase" id="RU363032"/>
    </source>
</evidence>
<dbReference type="AlphaFoldDB" id="B9JIV1"/>
<comment type="similarity">
    <text evidence="2 8">Belongs to the binding-protein-dependent transport system permease family.</text>
</comment>
<dbReference type="PANTHER" id="PTHR43227">
    <property type="entry name" value="BLL4140 PROTEIN"/>
    <property type="match status" value="1"/>
</dbReference>
<evidence type="ECO:0000313" key="10">
    <source>
        <dbReference type="EMBL" id="ACM29843.1"/>
    </source>
</evidence>
<dbReference type="InterPro" id="IPR050809">
    <property type="entry name" value="UgpAE/MalFG_permease"/>
</dbReference>
<evidence type="ECO:0000256" key="3">
    <source>
        <dbReference type="ARBA" id="ARBA00022448"/>
    </source>
</evidence>